<accession>A0A835KJV1</accession>
<protein>
    <submittedName>
        <fullName evidence="2">Uncharacterized protein</fullName>
    </submittedName>
</protein>
<gene>
    <name evidence="2" type="ORF">HU200_017546</name>
</gene>
<sequence length="86" mass="9724">MRRRYLDGRSKRDRDPSTTGHVAPPNPAPCCYATQSRRPDSPKLHANHPLTNRRTQSHCLIRRLIGLLVCQVAAARTVQRGDRARA</sequence>
<feature type="region of interest" description="Disordered" evidence="1">
    <location>
        <begin position="1"/>
        <end position="50"/>
    </location>
</feature>
<evidence type="ECO:0000313" key="3">
    <source>
        <dbReference type="Proteomes" id="UP000636709"/>
    </source>
</evidence>
<dbReference type="Proteomes" id="UP000636709">
    <property type="component" value="Unassembled WGS sequence"/>
</dbReference>
<reference evidence="2" key="1">
    <citation type="submission" date="2020-07" db="EMBL/GenBank/DDBJ databases">
        <title>Genome sequence and genetic diversity analysis of an under-domesticated orphan crop, white fonio (Digitaria exilis).</title>
        <authorList>
            <person name="Bennetzen J.L."/>
            <person name="Chen S."/>
            <person name="Ma X."/>
            <person name="Wang X."/>
            <person name="Yssel A.E.J."/>
            <person name="Chaluvadi S.R."/>
            <person name="Johnson M."/>
            <person name="Gangashetty P."/>
            <person name="Hamidou F."/>
            <person name="Sanogo M.D."/>
            <person name="Zwaenepoel A."/>
            <person name="Wallace J."/>
            <person name="Van De Peer Y."/>
            <person name="Van Deynze A."/>
        </authorList>
    </citation>
    <scope>NUCLEOTIDE SEQUENCE</scope>
    <source>
        <tissue evidence="2">Leaves</tissue>
    </source>
</reference>
<evidence type="ECO:0000256" key="1">
    <source>
        <dbReference type="SAM" id="MobiDB-lite"/>
    </source>
</evidence>
<dbReference type="AlphaFoldDB" id="A0A835KJV1"/>
<dbReference type="EMBL" id="JACEFO010001623">
    <property type="protein sequence ID" value="KAF8729599.1"/>
    <property type="molecule type" value="Genomic_DNA"/>
</dbReference>
<organism evidence="2 3">
    <name type="scientific">Digitaria exilis</name>
    <dbReference type="NCBI Taxonomy" id="1010633"/>
    <lineage>
        <taxon>Eukaryota</taxon>
        <taxon>Viridiplantae</taxon>
        <taxon>Streptophyta</taxon>
        <taxon>Embryophyta</taxon>
        <taxon>Tracheophyta</taxon>
        <taxon>Spermatophyta</taxon>
        <taxon>Magnoliopsida</taxon>
        <taxon>Liliopsida</taxon>
        <taxon>Poales</taxon>
        <taxon>Poaceae</taxon>
        <taxon>PACMAD clade</taxon>
        <taxon>Panicoideae</taxon>
        <taxon>Panicodae</taxon>
        <taxon>Paniceae</taxon>
        <taxon>Anthephorinae</taxon>
        <taxon>Digitaria</taxon>
    </lineage>
</organism>
<feature type="compositionally biased region" description="Basic and acidic residues" evidence="1">
    <location>
        <begin position="1"/>
        <end position="16"/>
    </location>
</feature>
<comment type="caution">
    <text evidence="2">The sequence shown here is derived from an EMBL/GenBank/DDBJ whole genome shotgun (WGS) entry which is preliminary data.</text>
</comment>
<evidence type="ECO:0000313" key="2">
    <source>
        <dbReference type="EMBL" id="KAF8729599.1"/>
    </source>
</evidence>
<dbReference type="OrthoDB" id="710726at2759"/>
<proteinExistence type="predicted"/>
<name>A0A835KJV1_9POAL</name>
<keyword evidence="3" id="KW-1185">Reference proteome</keyword>